<feature type="compositionally biased region" description="Acidic residues" evidence="1">
    <location>
        <begin position="194"/>
        <end position="217"/>
    </location>
</feature>
<evidence type="ECO:0000313" key="2">
    <source>
        <dbReference type="EMBL" id="ETO18420.1"/>
    </source>
</evidence>
<proteinExistence type="predicted"/>
<organism evidence="2 3">
    <name type="scientific">Reticulomyxa filosa</name>
    <dbReference type="NCBI Taxonomy" id="46433"/>
    <lineage>
        <taxon>Eukaryota</taxon>
        <taxon>Sar</taxon>
        <taxon>Rhizaria</taxon>
        <taxon>Retaria</taxon>
        <taxon>Foraminifera</taxon>
        <taxon>Monothalamids</taxon>
        <taxon>Reticulomyxidae</taxon>
        <taxon>Reticulomyxa</taxon>
    </lineage>
</organism>
<dbReference type="Gene3D" id="3.40.50.1820">
    <property type="entry name" value="alpha/beta hydrolase"/>
    <property type="match status" value="1"/>
</dbReference>
<dbReference type="InterPro" id="IPR029058">
    <property type="entry name" value="AB_hydrolase_fold"/>
</dbReference>
<gene>
    <name evidence="2" type="ORF">RFI_18844</name>
</gene>
<protein>
    <submittedName>
        <fullName evidence="2">Nucleolin</fullName>
    </submittedName>
</protein>
<evidence type="ECO:0000256" key="1">
    <source>
        <dbReference type="SAM" id="MobiDB-lite"/>
    </source>
</evidence>
<feature type="non-terminal residue" evidence="2">
    <location>
        <position position="297"/>
    </location>
</feature>
<keyword evidence="3" id="KW-1185">Reference proteome</keyword>
<accession>X6MZE4</accession>
<name>X6MZE4_RETFI</name>
<comment type="caution">
    <text evidence="2">The sequence shown here is derived from an EMBL/GenBank/DDBJ whole genome shotgun (WGS) entry which is preliminary data.</text>
</comment>
<feature type="region of interest" description="Disordered" evidence="1">
    <location>
        <begin position="184"/>
        <end position="244"/>
    </location>
</feature>
<dbReference type="Proteomes" id="UP000023152">
    <property type="component" value="Unassembled WGS sequence"/>
</dbReference>
<dbReference type="EMBL" id="ASPP01014937">
    <property type="protein sequence ID" value="ETO18420.1"/>
    <property type="molecule type" value="Genomic_DNA"/>
</dbReference>
<sequence>MDSLDIAYKEFVQYFKKLCDTVHVTQDLLEVDEEEIEKKGSGFERSIKKVRTKILPDDLLLASAKLAMWIYTPDDMELFDKETYFQAQGIFLFGRVPPALTYGYVCAKKKKGGRQLAQWALVISKSARKGFVVFKGTGSDKIFDMVVNTGVVPMPIQFKDCHFSNESDGHTLPALAEVVLGSNKKSTTANEKKEDEDEDEIDNDTDDDDDDDDDNEGQAETVVGKGNSGQNPFRQASKKEESSDQLYGFSVHSGMYASVLRDFQSIRKSIRANQSQFDELIVTGHSLGMICIRISVF</sequence>
<evidence type="ECO:0000313" key="3">
    <source>
        <dbReference type="Proteomes" id="UP000023152"/>
    </source>
</evidence>
<dbReference type="AlphaFoldDB" id="X6MZE4"/>
<reference evidence="2 3" key="1">
    <citation type="journal article" date="2013" name="Curr. Biol.">
        <title>The Genome of the Foraminiferan Reticulomyxa filosa.</title>
        <authorList>
            <person name="Glockner G."/>
            <person name="Hulsmann N."/>
            <person name="Schleicher M."/>
            <person name="Noegel A.A."/>
            <person name="Eichinger L."/>
            <person name="Gallinger C."/>
            <person name="Pawlowski J."/>
            <person name="Sierra R."/>
            <person name="Euteneuer U."/>
            <person name="Pillet L."/>
            <person name="Moustafa A."/>
            <person name="Platzer M."/>
            <person name="Groth M."/>
            <person name="Szafranski K."/>
            <person name="Schliwa M."/>
        </authorList>
    </citation>
    <scope>NUCLEOTIDE SEQUENCE [LARGE SCALE GENOMIC DNA]</scope>
</reference>